<comment type="caution">
    <text evidence="3">The sequence shown here is derived from an EMBL/GenBank/DDBJ whole genome shotgun (WGS) entry which is preliminary data.</text>
</comment>
<protein>
    <submittedName>
        <fullName evidence="3">Tripartite tricarboxylate transporter TctB family protein</fullName>
    </submittedName>
</protein>
<gene>
    <name evidence="3" type="ORF">FR698_13325</name>
</gene>
<name>A0A5C7ESI3_9PROT</name>
<sequence>MRLERLKRALPYGVLLAAGFYLFYMANRIEYFAPPGRIGPDAWPKIVISLLVAASVYGIVRALTRSSPEDRHEEAVVDAPLEDPEPPVAVEPEKTYPGLLLLGILATLAYVALVRTLGFFLATSAYLIAFMIIGRYRNWAVIFSTGIIGSLLMMFFFMRVVYVSLPIGSEPFSAVTLMLMKLMGIK</sequence>
<accession>A0A5C7ESI3</accession>
<feature type="transmembrane region" description="Helical" evidence="1">
    <location>
        <begin position="100"/>
        <end position="133"/>
    </location>
</feature>
<dbReference type="RefSeq" id="WP_147800693.1">
    <property type="nucleotide sequence ID" value="NZ_VPFL01000021.1"/>
</dbReference>
<feature type="domain" description="DUF1468" evidence="2">
    <location>
        <begin position="15"/>
        <end position="166"/>
    </location>
</feature>
<dbReference type="Pfam" id="PF07331">
    <property type="entry name" value="TctB"/>
    <property type="match status" value="1"/>
</dbReference>
<evidence type="ECO:0000313" key="3">
    <source>
        <dbReference type="EMBL" id="TXF10800.1"/>
    </source>
</evidence>
<evidence type="ECO:0000259" key="2">
    <source>
        <dbReference type="Pfam" id="PF07331"/>
    </source>
</evidence>
<evidence type="ECO:0000313" key="4">
    <source>
        <dbReference type="Proteomes" id="UP000321201"/>
    </source>
</evidence>
<keyword evidence="1" id="KW-0812">Transmembrane</keyword>
<reference evidence="3 4" key="1">
    <citation type="submission" date="2019-08" db="EMBL/GenBank/DDBJ databases">
        <title>Pelomicrobium methylotrophicum gen. nov., sp. nov. a moderately thermophilic, facultatively anaerobic, lithoautotrophic and methylotrophic bacterium isolated from a terrestrial mud volcano.</title>
        <authorList>
            <person name="Slobodkina G.B."/>
            <person name="Merkel A.Y."/>
            <person name="Slobodkin A.I."/>
        </authorList>
    </citation>
    <scope>NUCLEOTIDE SEQUENCE [LARGE SCALE GENOMIC DNA]</scope>
    <source>
        <strain evidence="3 4">SM250</strain>
    </source>
</reference>
<proteinExistence type="predicted"/>
<dbReference type="AlphaFoldDB" id="A0A5C7ESI3"/>
<dbReference type="InParanoid" id="A0A5C7ESI3"/>
<feature type="transmembrane region" description="Helical" evidence="1">
    <location>
        <begin position="139"/>
        <end position="162"/>
    </location>
</feature>
<evidence type="ECO:0000256" key="1">
    <source>
        <dbReference type="SAM" id="Phobius"/>
    </source>
</evidence>
<dbReference type="EMBL" id="VPFL01000021">
    <property type="protein sequence ID" value="TXF10800.1"/>
    <property type="molecule type" value="Genomic_DNA"/>
</dbReference>
<keyword evidence="4" id="KW-1185">Reference proteome</keyword>
<dbReference type="Proteomes" id="UP000321201">
    <property type="component" value="Unassembled WGS sequence"/>
</dbReference>
<keyword evidence="1" id="KW-1133">Transmembrane helix</keyword>
<feature type="transmembrane region" description="Helical" evidence="1">
    <location>
        <begin position="9"/>
        <end position="26"/>
    </location>
</feature>
<dbReference type="InterPro" id="IPR009936">
    <property type="entry name" value="DUF1468"/>
</dbReference>
<keyword evidence="1" id="KW-0472">Membrane</keyword>
<dbReference type="OrthoDB" id="9154880at2"/>
<organism evidence="3 4">
    <name type="scientific">Pelomicrobium methylotrophicum</name>
    <dbReference type="NCBI Taxonomy" id="2602750"/>
    <lineage>
        <taxon>Bacteria</taxon>
        <taxon>Pseudomonadati</taxon>
        <taxon>Pseudomonadota</taxon>
        <taxon>Hydrogenophilia</taxon>
        <taxon>Hydrogenophilia incertae sedis</taxon>
        <taxon>Pelomicrobium</taxon>
    </lineage>
</organism>